<accession>A0A395LXB5</accession>
<comment type="caution">
    <text evidence="1">The sequence shown here is derived from an EMBL/GenBank/DDBJ whole genome shotgun (WGS) entry which is preliminary data.</text>
</comment>
<dbReference type="Proteomes" id="UP000266389">
    <property type="component" value="Unassembled WGS sequence"/>
</dbReference>
<evidence type="ECO:0000313" key="2">
    <source>
        <dbReference type="Proteomes" id="UP000266389"/>
    </source>
</evidence>
<dbReference type="AlphaFoldDB" id="A0A395LXB5"/>
<protein>
    <submittedName>
        <fullName evidence="1">Uncharacterized protein</fullName>
    </submittedName>
</protein>
<proteinExistence type="predicted"/>
<sequence>MQKRQKKQRLKPSLVSTWHKLEEAKVFREDILELKYQLWIARMRFVRGELSDEDLRQRANQLIAAIEMRHRQCFGTSARQLKLCAAELITEPYAGLSVGATLANPQTS</sequence>
<organism evidence="1 2">
    <name type="scientific">Candidatus Thermochlorobacter aerophilus</name>
    <dbReference type="NCBI Taxonomy" id="1868324"/>
    <lineage>
        <taxon>Bacteria</taxon>
        <taxon>Pseudomonadati</taxon>
        <taxon>Chlorobiota</taxon>
        <taxon>Chlorobiia</taxon>
        <taxon>Chlorobiales</taxon>
        <taxon>Candidatus Thermochlorobacteriaceae</taxon>
        <taxon>Candidatus Thermochlorobacter</taxon>
    </lineage>
</organism>
<reference evidence="1 2" key="1">
    <citation type="journal article" date="2011" name="ISME J.">
        <title>Community ecology of hot spring cyanobacterial mats: predominant populations and their functional potential.</title>
        <authorList>
            <person name="Klatt C.G."/>
            <person name="Wood J.M."/>
            <person name="Rusch D.B."/>
            <person name="Bateson M.M."/>
            <person name="Hamamura N."/>
            <person name="Heidelberg J.F."/>
            <person name="Grossman A.R."/>
            <person name="Bhaya D."/>
            <person name="Cohan F.M."/>
            <person name="Kuhl M."/>
            <person name="Bryant D.A."/>
            <person name="Ward D.M."/>
        </authorList>
    </citation>
    <scope>NUCLEOTIDE SEQUENCE [LARGE SCALE GENOMIC DNA]</scope>
    <source>
        <strain evidence="1">OS</strain>
    </source>
</reference>
<name>A0A395LXB5_9BACT</name>
<evidence type="ECO:0000313" key="1">
    <source>
        <dbReference type="EMBL" id="RFM22768.1"/>
    </source>
</evidence>
<dbReference type="EMBL" id="PHFL01000077">
    <property type="protein sequence ID" value="RFM22768.1"/>
    <property type="molecule type" value="Genomic_DNA"/>
</dbReference>
<gene>
    <name evidence="1" type="ORF">D0433_14555</name>
</gene>